<dbReference type="RefSeq" id="WP_006883406.1">
    <property type="nucleotide sequence ID" value="NZ_AOIU01000018.1"/>
</dbReference>
<proteinExistence type="predicted"/>
<dbReference type="AlphaFoldDB" id="M0CUU0"/>
<reference evidence="1 2" key="1">
    <citation type="journal article" date="2014" name="PLoS Genet.">
        <title>Phylogenetically driven sequencing of extremely halophilic archaea reveals strategies for static and dynamic osmo-response.</title>
        <authorList>
            <person name="Becker E.A."/>
            <person name="Seitzer P.M."/>
            <person name="Tritt A."/>
            <person name="Larsen D."/>
            <person name="Krusor M."/>
            <person name="Yao A.I."/>
            <person name="Wu D."/>
            <person name="Madern D."/>
            <person name="Eisen J.A."/>
            <person name="Darling A.E."/>
            <person name="Facciotti M.T."/>
        </authorList>
    </citation>
    <scope>NUCLEOTIDE SEQUENCE [LARGE SCALE GENOMIC DNA]</scope>
    <source>
        <strain evidence="1 2">2-9-1</strain>
    </source>
</reference>
<comment type="caution">
    <text evidence="1">The sequence shown here is derived from an EMBL/GenBank/DDBJ whole genome shotgun (WGS) entry which is preliminary data.</text>
</comment>
<name>M0CUU0_9EURY</name>
<sequence>MTGYKPNAELDDFDYDALSQTDIEAIAEETGLSEGEVRSELSYGVASDPEFDGFVIKTGGRAAYYEAKSGEVRTPDLQKNPSS</sequence>
<dbReference type="Proteomes" id="UP000011626">
    <property type="component" value="Unassembled WGS sequence"/>
</dbReference>
<evidence type="ECO:0000313" key="2">
    <source>
        <dbReference type="Proteomes" id="UP000011626"/>
    </source>
</evidence>
<organism evidence="1 2">
    <name type="scientific">Halosimplex carlsbadense 2-9-1</name>
    <dbReference type="NCBI Taxonomy" id="797114"/>
    <lineage>
        <taxon>Archaea</taxon>
        <taxon>Methanobacteriati</taxon>
        <taxon>Methanobacteriota</taxon>
        <taxon>Stenosarchaea group</taxon>
        <taxon>Halobacteria</taxon>
        <taxon>Halobacteriales</taxon>
        <taxon>Haloarculaceae</taxon>
        <taxon>Halosimplex</taxon>
    </lineage>
</organism>
<keyword evidence="2" id="KW-1185">Reference proteome</keyword>
<evidence type="ECO:0000313" key="1">
    <source>
        <dbReference type="EMBL" id="ELZ26991.1"/>
    </source>
</evidence>
<accession>M0CUU0</accession>
<protein>
    <submittedName>
        <fullName evidence="1">Uncharacterized protein</fullName>
    </submittedName>
</protein>
<dbReference type="EMBL" id="AOIU01000018">
    <property type="protein sequence ID" value="ELZ26991.1"/>
    <property type="molecule type" value="Genomic_DNA"/>
</dbReference>
<dbReference type="STRING" id="797114.C475_08651"/>
<gene>
    <name evidence="1" type="ORF">C475_08651</name>
</gene>